<evidence type="ECO:0000313" key="2">
    <source>
        <dbReference type="Proteomes" id="UP000299102"/>
    </source>
</evidence>
<proteinExistence type="predicted"/>
<accession>A0A4C1XLB5</accession>
<gene>
    <name evidence="1" type="ORF">EVAR_39562_1</name>
</gene>
<dbReference type="OrthoDB" id="421276at2759"/>
<protein>
    <submittedName>
        <fullName evidence="1">Uncharacterized protein</fullName>
    </submittedName>
</protein>
<name>A0A4C1XLB5_EUMVA</name>
<organism evidence="1 2">
    <name type="scientific">Eumeta variegata</name>
    <name type="common">Bagworm moth</name>
    <name type="synonym">Eumeta japonica</name>
    <dbReference type="NCBI Taxonomy" id="151549"/>
    <lineage>
        <taxon>Eukaryota</taxon>
        <taxon>Metazoa</taxon>
        <taxon>Ecdysozoa</taxon>
        <taxon>Arthropoda</taxon>
        <taxon>Hexapoda</taxon>
        <taxon>Insecta</taxon>
        <taxon>Pterygota</taxon>
        <taxon>Neoptera</taxon>
        <taxon>Endopterygota</taxon>
        <taxon>Lepidoptera</taxon>
        <taxon>Glossata</taxon>
        <taxon>Ditrysia</taxon>
        <taxon>Tineoidea</taxon>
        <taxon>Psychidae</taxon>
        <taxon>Oiketicinae</taxon>
        <taxon>Eumeta</taxon>
    </lineage>
</organism>
<keyword evidence="2" id="KW-1185">Reference proteome</keyword>
<dbReference type="EMBL" id="BGZK01000882">
    <property type="protein sequence ID" value="GBP63900.1"/>
    <property type="molecule type" value="Genomic_DNA"/>
</dbReference>
<dbReference type="AlphaFoldDB" id="A0A4C1XLB5"/>
<dbReference type="Proteomes" id="UP000299102">
    <property type="component" value="Unassembled WGS sequence"/>
</dbReference>
<reference evidence="1 2" key="1">
    <citation type="journal article" date="2019" name="Commun. Biol.">
        <title>The bagworm genome reveals a unique fibroin gene that provides high tensile strength.</title>
        <authorList>
            <person name="Kono N."/>
            <person name="Nakamura H."/>
            <person name="Ohtoshi R."/>
            <person name="Tomita M."/>
            <person name="Numata K."/>
            <person name="Arakawa K."/>
        </authorList>
    </citation>
    <scope>NUCLEOTIDE SEQUENCE [LARGE SCALE GENOMIC DNA]</scope>
</reference>
<comment type="caution">
    <text evidence="1">The sequence shown here is derived from an EMBL/GenBank/DDBJ whole genome shotgun (WGS) entry which is preliminary data.</text>
</comment>
<evidence type="ECO:0000313" key="1">
    <source>
        <dbReference type="EMBL" id="GBP63900.1"/>
    </source>
</evidence>
<sequence>MKKAIIATCNHIYSTKEKPQHVNCPICVDSWCKWQKCSKSSPRNEDLAPLFDEEIKEHLLPIYVYLSKDDLLERCLGGHTQNVNESFKATVWRLSPKHLQSGLKVVEISAYIAAGIFDEGFSSVLRIMNLLNLTNGTNAKVLAYNTDEARITLQNRKGLSETKDACTVCRQQQMGEK</sequence>